<dbReference type="HAMAP" id="MF_00005">
    <property type="entry name" value="Arg_succ_synth_type1"/>
    <property type="match status" value="1"/>
</dbReference>
<evidence type="ECO:0000313" key="12">
    <source>
        <dbReference type="EMBL" id="KKO10742.1"/>
    </source>
</evidence>
<dbReference type="InterPro" id="IPR024074">
    <property type="entry name" value="AS_cat/multimer_dom_body"/>
</dbReference>
<comment type="caution">
    <text evidence="12">The sequence shown here is derived from an EMBL/GenBank/DDBJ whole genome shotgun (WGS) entry which is preliminary data.</text>
</comment>
<dbReference type="InterPro" id="IPR014729">
    <property type="entry name" value="Rossmann-like_a/b/a_fold"/>
</dbReference>
<evidence type="ECO:0000256" key="1">
    <source>
        <dbReference type="ARBA" id="ARBA00004967"/>
    </source>
</evidence>
<dbReference type="SUPFAM" id="SSF69864">
    <property type="entry name" value="Argininosuccinate synthetase, C-terminal domain"/>
    <property type="match status" value="1"/>
</dbReference>
<evidence type="ECO:0000256" key="2">
    <source>
        <dbReference type="ARBA" id="ARBA00011881"/>
    </source>
</evidence>
<dbReference type="GO" id="GO:0000050">
    <property type="term" value="P:urea cycle"/>
    <property type="evidence" value="ECO:0007669"/>
    <property type="project" value="TreeGrafter"/>
</dbReference>
<evidence type="ECO:0000256" key="9">
    <source>
        <dbReference type="ARBA" id="ARBA00022840"/>
    </source>
</evidence>
<dbReference type="GO" id="GO:0005524">
    <property type="term" value="F:ATP binding"/>
    <property type="evidence" value="ECO:0007669"/>
    <property type="project" value="UniProtKB-KW"/>
</dbReference>
<evidence type="ECO:0000259" key="10">
    <source>
        <dbReference type="Pfam" id="PF00764"/>
    </source>
</evidence>
<dbReference type="NCBIfam" id="TIGR00032">
    <property type="entry name" value="argG"/>
    <property type="match status" value="1"/>
</dbReference>
<accession>A0A0F9YEX9</accession>
<dbReference type="GO" id="GO:0005737">
    <property type="term" value="C:cytoplasm"/>
    <property type="evidence" value="ECO:0007669"/>
    <property type="project" value="TreeGrafter"/>
</dbReference>
<dbReference type="FunFam" id="1.20.5.470:FF:000001">
    <property type="entry name" value="Argininosuccinate synthase"/>
    <property type="match status" value="1"/>
</dbReference>
<organism evidence="12">
    <name type="scientific">marine sediment metagenome</name>
    <dbReference type="NCBI Taxonomy" id="412755"/>
    <lineage>
        <taxon>unclassified sequences</taxon>
        <taxon>metagenomes</taxon>
        <taxon>ecological metagenomes</taxon>
    </lineage>
</organism>
<feature type="domain" description="Arginosuccinate synthase C-terminal" evidence="11">
    <location>
        <begin position="178"/>
        <end position="396"/>
    </location>
</feature>
<proteinExistence type="inferred from homology"/>
<dbReference type="GO" id="GO:0004055">
    <property type="term" value="F:argininosuccinate synthase activity"/>
    <property type="evidence" value="ECO:0007669"/>
    <property type="project" value="UniProtKB-EC"/>
</dbReference>
<dbReference type="Pfam" id="PF20979">
    <property type="entry name" value="Arginosuc_syn_C"/>
    <property type="match status" value="1"/>
</dbReference>
<dbReference type="InterPro" id="IPR018223">
    <property type="entry name" value="Arginosuc_synth_CS"/>
</dbReference>
<name>A0A0F9YEX9_9ZZZZ</name>
<dbReference type="NCBIfam" id="NF001770">
    <property type="entry name" value="PRK00509.1"/>
    <property type="match status" value="1"/>
</dbReference>
<keyword evidence="6" id="KW-0436">Ligase</keyword>
<dbReference type="PANTHER" id="PTHR11587">
    <property type="entry name" value="ARGININOSUCCINATE SYNTHASE"/>
    <property type="match status" value="1"/>
</dbReference>
<protein>
    <recommendedName>
        <fullName evidence="3">argininosuccinate synthase</fullName>
        <ecNumber evidence="3">6.3.4.5</ecNumber>
    </recommendedName>
</protein>
<dbReference type="SUPFAM" id="SSF52402">
    <property type="entry name" value="Adenine nucleotide alpha hydrolases-like"/>
    <property type="match status" value="1"/>
</dbReference>
<gene>
    <name evidence="12" type="ORF">LCGC14_0022250</name>
</gene>
<dbReference type="PROSITE" id="PS00565">
    <property type="entry name" value="ARGININOSUCCIN_SYN_2"/>
    <property type="match status" value="1"/>
</dbReference>
<reference evidence="12" key="1">
    <citation type="journal article" date="2015" name="Nature">
        <title>Complex archaea that bridge the gap between prokaryotes and eukaryotes.</title>
        <authorList>
            <person name="Spang A."/>
            <person name="Saw J.H."/>
            <person name="Jorgensen S.L."/>
            <person name="Zaremba-Niedzwiedzka K."/>
            <person name="Martijn J."/>
            <person name="Lind A.E."/>
            <person name="van Eijk R."/>
            <person name="Schleper C."/>
            <person name="Guy L."/>
            <person name="Ettema T.J."/>
        </authorList>
    </citation>
    <scope>NUCLEOTIDE SEQUENCE</scope>
</reference>
<dbReference type="PANTHER" id="PTHR11587:SF2">
    <property type="entry name" value="ARGININOSUCCINATE SYNTHASE"/>
    <property type="match status" value="1"/>
</dbReference>
<dbReference type="InterPro" id="IPR048268">
    <property type="entry name" value="Arginosuc_syn_C"/>
</dbReference>
<keyword evidence="9" id="KW-0067">ATP-binding</keyword>
<dbReference type="InterPro" id="IPR023434">
    <property type="entry name" value="Arginosuc_synth_type_1_subfam"/>
</dbReference>
<feature type="domain" description="Arginosuccinate synthase-like N-terminal" evidence="10">
    <location>
        <begin position="6"/>
        <end position="166"/>
    </location>
</feature>
<comment type="pathway">
    <text evidence="1">Amino-acid biosynthesis; L-arginine biosynthesis; L-arginine from L-ornithine and carbamoyl phosphate: step 2/3.</text>
</comment>
<evidence type="ECO:0000256" key="5">
    <source>
        <dbReference type="ARBA" id="ARBA00022571"/>
    </source>
</evidence>
<dbReference type="FunFam" id="3.90.1260.10:FF:000007">
    <property type="entry name" value="Argininosuccinate synthase"/>
    <property type="match status" value="1"/>
</dbReference>
<comment type="subunit">
    <text evidence="2">Homotetramer.</text>
</comment>
<dbReference type="AlphaFoldDB" id="A0A0F9YEX9"/>
<dbReference type="Gene3D" id="3.40.50.620">
    <property type="entry name" value="HUPs"/>
    <property type="match status" value="1"/>
</dbReference>
<dbReference type="Pfam" id="PF00764">
    <property type="entry name" value="Arginosuc_synth"/>
    <property type="match status" value="1"/>
</dbReference>
<evidence type="ECO:0000256" key="3">
    <source>
        <dbReference type="ARBA" id="ARBA00012286"/>
    </source>
</evidence>
<dbReference type="FunFam" id="3.40.50.620:FF:000019">
    <property type="entry name" value="Argininosuccinate synthase"/>
    <property type="match status" value="1"/>
</dbReference>
<dbReference type="CDD" id="cd01999">
    <property type="entry name" value="ASS"/>
    <property type="match status" value="1"/>
</dbReference>
<dbReference type="GO" id="GO:0006526">
    <property type="term" value="P:L-arginine biosynthetic process"/>
    <property type="evidence" value="ECO:0007669"/>
    <property type="project" value="UniProtKB-UniPathway"/>
</dbReference>
<evidence type="ECO:0000256" key="6">
    <source>
        <dbReference type="ARBA" id="ARBA00022598"/>
    </source>
</evidence>
<keyword evidence="8" id="KW-0547">Nucleotide-binding</keyword>
<dbReference type="UniPathway" id="UPA00068">
    <property type="reaction ID" value="UER00113"/>
</dbReference>
<dbReference type="PROSITE" id="PS00564">
    <property type="entry name" value="ARGININOSUCCIN_SYN_1"/>
    <property type="match status" value="1"/>
</dbReference>
<keyword evidence="7" id="KW-0028">Amino-acid biosynthesis</keyword>
<evidence type="ECO:0000256" key="8">
    <source>
        <dbReference type="ARBA" id="ARBA00022741"/>
    </source>
</evidence>
<dbReference type="InterPro" id="IPR001518">
    <property type="entry name" value="Arginosuc_synth"/>
</dbReference>
<dbReference type="Gene3D" id="3.90.1260.10">
    <property type="entry name" value="Argininosuccinate synthetase, chain A, domain 2"/>
    <property type="match status" value="1"/>
</dbReference>
<sequence length="404" mass="44772">MSGINKVVLAYSGGLDTSVIAKWLMETYQCEVVTFTADLGQGEELEPARAKARAMGIKEIYIEDLREEFVRDFVNPMFRANALYEGEYLLGTSIARPLIAKRLVEIANETGADAISHGATGKGNDQVRFELGAYALKPGIRVIAPWREWDLNSRDKLLAYCEQHDIQVEKKRGTKSPYSMDANLLHISYEGDILENPGVEPEEDMWLWSVSPEAAPDTPTYIELTYERGDIVAIDGEKMSPATVLAYLNKVGGANGIGRADIVENRYVGMKSRGCYETPGGTIMLKGHRAIESVTLDRELAHLKDELMPRYASLVYNGYWFSPERKALQTLIDYSQQYVNGTVRLKLYKGGVAVVGRESADSLFDASIATFEDDAGAYDQADAGGFIKLNALRLRIAANKGRKI</sequence>
<keyword evidence="5" id="KW-0055">Arginine biosynthesis</keyword>
<keyword evidence="4" id="KW-0963">Cytoplasm</keyword>
<dbReference type="GO" id="GO:0000053">
    <property type="term" value="P:argininosuccinate metabolic process"/>
    <property type="evidence" value="ECO:0007669"/>
    <property type="project" value="TreeGrafter"/>
</dbReference>
<evidence type="ECO:0000256" key="4">
    <source>
        <dbReference type="ARBA" id="ARBA00022490"/>
    </source>
</evidence>
<dbReference type="EC" id="6.3.4.5" evidence="3"/>
<evidence type="ECO:0000256" key="7">
    <source>
        <dbReference type="ARBA" id="ARBA00022605"/>
    </source>
</evidence>
<dbReference type="Gene3D" id="1.20.5.470">
    <property type="entry name" value="Single helix bin"/>
    <property type="match status" value="1"/>
</dbReference>
<dbReference type="EMBL" id="LAZR01000004">
    <property type="protein sequence ID" value="KKO10742.1"/>
    <property type="molecule type" value="Genomic_DNA"/>
</dbReference>
<evidence type="ECO:0000259" key="11">
    <source>
        <dbReference type="Pfam" id="PF20979"/>
    </source>
</evidence>
<dbReference type="InterPro" id="IPR048267">
    <property type="entry name" value="Arginosuc_syn_N"/>
</dbReference>